<feature type="compositionally biased region" description="Low complexity" evidence="6">
    <location>
        <begin position="208"/>
        <end position="221"/>
    </location>
</feature>
<organism evidence="8 9">
    <name type="scientific">Ephemerocybe angulata</name>
    <dbReference type="NCBI Taxonomy" id="980116"/>
    <lineage>
        <taxon>Eukaryota</taxon>
        <taxon>Fungi</taxon>
        <taxon>Dikarya</taxon>
        <taxon>Basidiomycota</taxon>
        <taxon>Agaricomycotina</taxon>
        <taxon>Agaricomycetes</taxon>
        <taxon>Agaricomycetidae</taxon>
        <taxon>Agaricales</taxon>
        <taxon>Agaricineae</taxon>
        <taxon>Psathyrellaceae</taxon>
        <taxon>Ephemerocybe</taxon>
    </lineage>
</organism>
<feature type="compositionally biased region" description="Basic residues" evidence="6">
    <location>
        <begin position="1156"/>
        <end position="1167"/>
    </location>
</feature>
<dbReference type="FunFam" id="3.40.50.1000:FF:000063">
    <property type="entry name" value="Nuclear elongation and deformation protein"/>
    <property type="match status" value="1"/>
</dbReference>
<dbReference type="EC" id="3.1.3.4" evidence="3"/>
<feature type="compositionally biased region" description="Polar residues" evidence="6">
    <location>
        <begin position="365"/>
        <end position="381"/>
    </location>
</feature>
<keyword evidence="9" id="KW-1185">Reference proteome</keyword>
<dbReference type="OrthoDB" id="4567at2759"/>
<feature type="compositionally biased region" description="Polar residues" evidence="6">
    <location>
        <begin position="693"/>
        <end position="702"/>
    </location>
</feature>
<feature type="compositionally biased region" description="Basic and acidic residues" evidence="6">
    <location>
        <begin position="135"/>
        <end position="151"/>
    </location>
</feature>
<protein>
    <recommendedName>
        <fullName evidence="3">phosphatidate phosphatase</fullName>
        <ecNumber evidence="3">3.1.3.4</ecNumber>
    </recommendedName>
</protein>
<feature type="compositionally biased region" description="Polar residues" evidence="6">
    <location>
        <begin position="484"/>
        <end position="495"/>
    </location>
</feature>
<feature type="compositionally biased region" description="Polar residues" evidence="6">
    <location>
        <begin position="310"/>
        <end position="334"/>
    </location>
</feature>
<accession>A0A8H5C205</accession>
<feature type="compositionally biased region" description="Acidic residues" evidence="6">
    <location>
        <begin position="457"/>
        <end position="472"/>
    </location>
</feature>
<dbReference type="Pfam" id="PF16876">
    <property type="entry name" value="Lipin_mid"/>
    <property type="match status" value="1"/>
</dbReference>
<feature type="region of interest" description="Disordered" evidence="6">
    <location>
        <begin position="629"/>
        <end position="752"/>
    </location>
</feature>
<dbReference type="GO" id="GO:0005634">
    <property type="term" value="C:nucleus"/>
    <property type="evidence" value="ECO:0007669"/>
    <property type="project" value="TreeGrafter"/>
</dbReference>
<dbReference type="InterPro" id="IPR013209">
    <property type="entry name" value="LNS2"/>
</dbReference>
<evidence type="ECO:0000313" key="8">
    <source>
        <dbReference type="EMBL" id="KAF5333675.1"/>
    </source>
</evidence>
<dbReference type="Proteomes" id="UP000541558">
    <property type="component" value="Unassembled WGS sequence"/>
</dbReference>
<feature type="compositionally biased region" description="Basic and acidic residues" evidence="6">
    <location>
        <begin position="225"/>
        <end position="238"/>
    </location>
</feature>
<dbReference type="EMBL" id="JAACJK010000109">
    <property type="protein sequence ID" value="KAF5333675.1"/>
    <property type="molecule type" value="Genomic_DNA"/>
</dbReference>
<comment type="cofactor">
    <cofactor evidence="1">
        <name>Mg(2+)</name>
        <dbReference type="ChEBI" id="CHEBI:18420"/>
    </cofactor>
</comment>
<evidence type="ECO:0000313" key="9">
    <source>
        <dbReference type="Proteomes" id="UP000541558"/>
    </source>
</evidence>
<dbReference type="AlphaFoldDB" id="A0A8H5C205"/>
<comment type="similarity">
    <text evidence="2">Belongs to the lipin family.</text>
</comment>
<dbReference type="GO" id="GO:0008195">
    <property type="term" value="F:phosphatidate phosphatase activity"/>
    <property type="evidence" value="ECO:0007669"/>
    <property type="project" value="UniProtKB-EC"/>
</dbReference>
<sequence length="1227" mass="136331">MNYIRGAVVNAISAPYQYYKDINPSTLTGAIDVIVIQRPAPDGNGTELACSPFHVRFGKWQVLRPAEKKVNVSVNGSPIPYNMKIGDAGEAFFVFETEDDVPEDLITSPILQATTPTTEAAGAEVSGEDARFGAVEDGKAGHDVGEKSEEARTEEEDRIPKKHEEPSEEPIEEPEYLDLDGRPQAHTGLNGVGNHDTPKQSHHVPAFLKRSASRSTLKSSSYLNEPEKDRENTGDRTPEMYAQDRVVDEALRAIKRNGRTPAVDYHKDVALDMEGYHSGNHERQDSSRTIRSSDIDELQLPPSHLGYSGGVQSYPITPTANEQESSSAHDNSSIHFPLFRNTSEPPPDVDSDFAPTLNHLHDAGHSTSELVSHSHQQTAPPTRLQVKQQHQQEYMWEWGNFPQPSPMKTTFSKSGRIESPVFHASGSNSVDRWKSKTRTVKVRNGRLGGMRLPVLQDGDEEGEEAAVSEEEDSRGRSRLDKNSGRSYSVPPQSQADSSHKSKKRRDRKRWKEYEDFDEEEEVEMSRESRLFKDEGGSLSASKGDPTKFILSIEGQKVGFQLSLAGLEELNAERFQQLLVDFDRFLDDGTIVSHPDLVIRWVGVDQYITRKDSQPLLDALSQWREAAVQKRNAGHALRPVSPSTDDSTPASPTSDTSSSSSDNHLDKPSLTHMRAKSEPPEQFQEDLEKAAAPSDNQKTTSSWVPWWGRSRRRQAQAAAPESNDPSDTQTPEQPGEGAAPTPVEPPAPSLSTADAVTEAVETTLVNEVKAENEPLSASQQRPAKQTKYAKTLRLTSDQLKALNLQPGPNTITFSLSATGAVAATARIFVWESTDLVVVSDIDGTITKSDGLGHVFAMIGRDWTHLGVAKLYTDITRNGYKIMYLTSRAIGQADATRGYLKGIKQNNYQLPEGPVIMSPDRLMASLHREVVLRKPEVFKMACLRDIQRLFGEQNKYQFYAGFGNRITDALSYRTVNIPSARIFTIDSAGEVKMELLELAGYKSSYIHMTDLVDQMFPPIHRKWTPEYTDFNYWRAPVQEYPLPDFSPPSPALSARSDTSNQSTLARLRNFSLVGPRQSSMLSANGVNGGEKDDGEGDGTDGYRSNHLRQMSSFERLSSTLGFMTTVNNLRRSASPDSNASEYDSEDDDEATLSDGAVGRRRRKRERRRSMTSMPGSLMDEEDMHFSDDEGEPDDYEEEDGEHEGEEGVEEEAFDEDLLAAGEMQNVPFL</sequence>
<evidence type="ECO:0000256" key="4">
    <source>
        <dbReference type="ARBA" id="ARBA00022553"/>
    </source>
</evidence>
<dbReference type="Pfam" id="PF04571">
    <property type="entry name" value="Lipin_N"/>
    <property type="match status" value="1"/>
</dbReference>
<feature type="compositionally biased region" description="Basic and acidic residues" evidence="6">
    <location>
        <begin position="473"/>
        <end position="483"/>
    </location>
</feature>
<keyword evidence="4" id="KW-0597">Phosphoprotein</keyword>
<evidence type="ECO:0000256" key="5">
    <source>
        <dbReference type="ARBA" id="ARBA00022801"/>
    </source>
</evidence>
<feature type="region of interest" description="Disordered" evidence="6">
    <location>
        <begin position="524"/>
        <end position="543"/>
    </location>
</feature>
<dbReference type="GO" id="GO:0009062">
    <property type="term" value="P:fatty acid catabolic process"/>
    <property type="evidence" value="ECO:0007669"/>
    <property type="project" value="TreeGrafter"/>
</dbReference>
<dbReference type="Pfam" id="PF08235">
    <property type="entry name" value="LNS2"/>
    <property type="match status" value="1"/>
</dbReference>
<feature type="compositionally biased region" description="Acidic residues" evidence="6">
    <location>
        <begin position="1140"/>
        <end position="1149"/>
    </location>
</feature>
<evidence type="ECO:0000256" key="2">
    <source>
        <dbReference type="ARBA" id="ARBA00005476"/>
    </source>
</evidence>
<dbReference type="GO" id="GO:0019432">
    <property type="term" value="P:triglyceride biosynthetic process"/>
    <property type="evidence" value="ECO:0007669"/>
    <property type="project" value="TreeGrafter"/>
</dbReference>
<dbReference type="SUPFAM" id="SSF56784">
    <property type="entry name" value="HAD-like"/>
    <property type="match status" value="1"/>
</dbReference>
<feature type="region of interest" description="Disordered" evidence="6">
    <location>
        <begin position="135"/>
        <end position="242"/>
    </location>
</feature>
<feature type="compositionally biased region" description="Basic and acidic residues" evidence="6">
    <location>
        <begin position="662"/>
        <end position="678"/>
    </location>
</feature>
<dbReference type="InterPro" id="IPR036412">
    <property type="entry name" value="HAD-like_sf"/>
</dbReference>
<dbReference type="InterPro" id="IPR031315">
    <property type="entry name" value="LNS2/PITP"/>
</dbReference>
<evidence type="ECO:0000256" key="6">
    <source>
        <dbReference type="SAM" id="MobiDB-lite"/>
    </source>
</evidence>
<comment type="caution">
    <text evidence="8">The sequence shown here is derived from an EMBL/GenBank/DDBJ whole genome shotgun (WGS) entry which is preliminary data.</text>
</comment>
<reference evidence="8 9" key="1">
    <citation type="journal article" date="2020" name="ISME J.">
        <title>Uncovering the hidden diversity of litter-decomposition mechanisms in mushroom-forming fungi.</title>
        <authorList>
            <person name="Floudas D."/>
            <person name="Bentzer J."/>
            <person name="Ahren D."/>
            <person name="Johansson T."/>
            <person name="Persson P."/>
            <person name="Tunlid A."/>
        </authorList>
    </citation>
    <scope>NUCLEOTIDE SEQUENCE [LARGE SCALE GENOMIC DNA]</scope>
    <source>
        <strain evidence="8 9">CBS 175.51</strain>
    </source>
</reference>
<feature type="compositionally biased region" description="Low complexity" evidence="6">
    <location>
        <begin position="638"/>
        <end position="661"/>
    </location>
</feature>
<dbReference type="Gene3D" id="3.40.50.1000">
    <property type="entry name" value="HAD superfamily/HAD-like"/>
    <property type="match status" value="1"/>
</dbReference>
<keyword evidence="5" id="KW-0378">Hydrolase</keyword>
<feature type="compositionally biased region" description="Basic residues" evidence="6">
    <location>
        <begin position="500"/>
        <end position="510"/>
    </location>
</feature>
<proteinExistence type="inferred from homology"/>
<name>A0A8H5C205_9AGAR</name>
<dbReference type="PANTHER" id="PTHR12181:SF12">
    <property type="entry name" value="PHOSPHATIDATE PHOSPHATASE"/>
    <property type="match status" value="1"/>
</dbReference>
<dbReference type="InterPro" id="IPR023214">
    <property type="entry name" value="HAD_sf"/>
</dbReference>
<feature type="compositionally biased region" description="Basic and acidic residues" evidence="6">
    <location>
        <begin position="524"/>
        <end position="535"/>
    </location>
</feature>
<gene>
    <name evidence="8" type="ORF">D9611_002664</name>
</gene>
<evidence type="ECO:0000256" key="3">
    <source>
        <dbReference type="ARBA" id="ARBA00012638"/>
    </source>
</evidence>
<feature type="region of interest" description="Disordered" evidence="6">
    <location>
        <begin position="1076"/>
        <end position="1103"/>
    </location>
</feature>
<feature type="region of interest" description="Disordered" evidence="6">
    <location>
        <begin position="766"/>
        <end position="786"/>
    </location>
</feature>
<feature type="region of interest" description="Disordered" evidence="6">
    <location>
        <begin position="298"/>
        <end position="381"/>
    </location>
</feature>
<feature type="region of interest" description="Disordered" evidence="6">
    <location>
        <begin position="1128"/>
        <end position="1227"/>
    </location>
</feature>
<feature type="compositionally biased region" description="Polar residues" evidence="6">
    <location>
        <begin position="722"/>
        <end position="731"/>
    </location>
</feature>
<dbReference type="SMART" id="SM00775">
    <property type="entry name" value="LNS2"/>
    <property type="match status" value="1"/>
</dbReference>
<dbReference type="PANTHER" id="PTHR12181">
    <property type="entry name" value="LIPIN"/>
    <property type="match status" value="1"/>
</dbReference>
<feature type="compositionally biased region" description="Acidic residues" evidence="6">
    <location>
        <begin position="166"/>
        <end position="178"/>
    </location>
</feature>
<evidence type="ECO:0000256" key="1">
    <source>
        <dbReference type="ARBA" id="ARBA00001946"/>
    </source>
</evidence>
<feature type="compositionally biased region" description="Acidic residues" evidence="6">
    <location>
        <begin position="1176"/>
        <end position="1215"/>
    </location>
</feature>
<dbReference type="InterPro" id="IPR007651">
    <property type="entry name" value="Lipin_N"/>
</dbReference>
<evidence type="ECO:0000259" key="7">
    <source>
        <dbReference type="SMART" id="SM00775"/>
    </source>
</evidence>
<dbReference type="InterPro" id="IPR031703">
    <property type="entry name" value="Lipin_mid"/>
</dbReference>
<feature type="domain" description="LNS2/PITP" evidence="7">
    <location>
        <begin position="835"/>
        <end position="992"/>
    </location>
</feature>
<dbReference type="InterPro" id="IPR026058">
    <property type="entry name" value="LIPIN"/>
</dbReference>
<feature type="region of interest" description="Disordered" evidence="6">
    <location>
        <begin position="444"/>
        <end position="518"/>
    </location>
</feature>